<protein>
    <submittedName>
        <fullName evidence="2">Uncharacterized protein</fullName>
    </submittedName>
</protein>
<feature type="region of interest" description="Disordered" evidence="1">
    <location>
        <begin position="176"/>
        <end position="246"/>
    </location>
</feature>
<name>A0A6A6QWE1_9PEZI</name>
<dbReference type="AlphaFoldDB" id="A0A6A6QWE1"/>
<accession>A0A6A6QWE1</accession>
<feature type="compositionally biased region" description="Polar residues" evidence="1">
    <location>
        <begin position="177"/>
        <end position="190"/>
    </location>
</feature>
<proteinExistence type="predicted"/>
<feature type="region of interest" description="Disordered" evidence="1">
    <location>
        <begin position="84"/>
        <end position="106"/>
    </location>
</feature>
<gene>
    <name evidence="2" type="ORF">BU16DRAFT_377569</name>
</gene>
<feature type="region of interest" description="Disordered" evidence="1">
    <location>
        <begin position="133"/>
        <end position="154"/>
    </location>
</feature>
<organism evidence="2 3">
    <name type="scientific">Lophium mytilinum</name>
    <dbReference type="NCBI Taxonomy" id="390894"/>
    <lineage>
        <taxon>Eukaryota</taxon>
        <taxon>Fungi</taxon>
        <taxon>Dikarya</taxon>
        <taxon>Ascomycota</taxon>
        <taxon>Pezizomycotina</taxon>
        <taxon>Dothideomycetes</taxon>
        <taxon>Pleosporomycetidae</taxon>
        <taxon>Mytilinidiales</taxon>
        <taxon>Mytilinidiaceae</taxon>
        <taxon>Lophium</taxon>
    </lineage>
</organism>
<dbReference type="EMBL" id="MU004188">
    <property type="protein sequence ID" value="KAF2496424.1"/>
    <property type="molecule type" value="Genomic_DNA"/>
</dbReference>
<reference evidence="2" key="1">
    <citation type="journal article" date="2020" name="Stud. Mycol.">
        <title>101 Dothideomycetes genomes: a test case for predicting lifestyles and emergence of pathogens.</title>
        <authorList>
            <person name="Haridas S."/>
            <person name="Albert R."/>
            <person name="Binder M."/>
            <person name="Bloem J."/>
            <person name="Labutti K."/>
            <person name="Salamov A."/>
            <person name="Andreopoulos B."/>
            <person name="Baker S."/>
            <person name="Barry K."/>
            <person name="Bills G."/>
            <person name="Bluhm B."/>
            <person name="Cannon C."/>
            <person name="Castanera R."/>
            <person name="Culley D."/>
            <person name="Daum C."/>
            <person name="Ezra D."/>
            <person name="Gonzalez J."/>
            <person name="Henrissat B."/>
            <person name="Kuo A."/>
            <person name="Liang C."/>
            <person name="Lipzen A."/>
            <person name="Lutzoni F."/>
            <person name="Magnuson J."/>
            <person name="Mondo S."/>
            <person name="Nolan M."/>
            <person name="Ohm R."/>
            <person name="Pangilinan J."/>
            <person name="Park H.-J."/>
            <person name="Ramirez L."/>
            <person name="Alfaro M."/>
            <person name="Sun H."/>
            <person name="Tritt A."/>
            <person name="Yoshinaga Y."/>
            <person name="Zwiers L.-H."/>
            <person name="Turgeon B."/>
            <person name="Goodwin S."/>
            <person name="Spatafora J."/>
            <person name="Crous P."/>
            <person name="Grigoriev I."/>
        </authorList>
    </citation>
    <scope>NUCLEOTIDE SEQUENCE</scope>
    <source>
        <strain evidence="2">CBS 269.34</strain>
    </source>
</reference>
<keyword evidence="3" id="KW-1185">Reference proteome</keyword>
<evidence type="ECO:0000256" key="1">
    <source>
        <dbReference type="SAM" id="MobiDB-lite"/>
    </source>
</evidence>
<evidence type="ECO:0000313" key="3">
    <source>
        <dbReference type="Proteomes" id="UP000799750"/>
    </source>
</evidence>
<feature type="region of interest" description="Disordered" evidence="1">
    <location>
        <begin position="412"/>
        <end position="432"/>
    </location>
</feature>
<feature type="compositionally biased region" description="Basic and acidic residues" evidence="1">
    <location>
        <begin position="93"/>
        <end position="104"/>
    </location>
</feature>
<sequence>MSRAQLTEAINRALAEDAQCTHETQWAGFCVHCGKHMTSLVPHPVARNGHRPVPEEEEGPCTHECQFAGLCADCGKEIEPNRYPTHDPIFSDNKSKDSISKREEEEGPCTHKITFAGLCADCGMNMKPDRPTARNASFSANKPAESISKKEENGAPCAHKTTFANLCADCGEAVPSPTLTANTPTPQTANRPPAYRSRDWTAAYNDCTNDDDDDGLPDFVPTPHQARTTSPPPSHHTEETSHSTAQAPCVHPTQFAGICLACNTDTRSPGPRSQPPYNTAPIPETIDLRASSRLAGITRDGPPPEGFDTTSLTRAEAREFAELRLGRVIEGLGYEALKESWKGKPNGELHAAMVGDIAKEVLRDVLVDELLGEEGVGRGLRERRGVADGRRGAVDFGRGGKLRTSEGFKIIGDTDDDRYSACTTTQPRRGQE</sequence>
<evidence type="ECO:0000313" key="2">
    <source>
        <dbReference type="EMBL" id="KAF2496424.1"/>
    </source>
</evidence>
<dbReference type="Proteomes" id="UP000799750">
    <property type="component" value="Unassembled WGS sequence"/>
</dbReference>
<feature type="compositionally biased region" description="Polar residues" evidence="1">
    <location>
        <begin position="421"/>
        <end position="432"/>
    </location>
</feature>